<dbReference type="Pfam" id="PF00587">
    <property type="entry name" value="tRNA-synt_2b"/>
    <property type="match status" value="1"/>
</dbReference>
<reference evidence="11" key="1">
    <citation type="submission" date="2012-09" db="EMBL/GenBank/DDBJ databases">
        <authorList>
            <person name="Martin A.A."/>
        </authorList>
    </citation>
    <scope>NUCLEOTIDE SEQUENCE</scope>
</reference>
<feature type="binding site" evidence="8">
    <location>
        <position position="289"/>
    </location>
    <ligand>
        <name>L-serine</name>
        <dbReference type="ChEBI" id="CHEBI:33384"/>
    </ligand>
</feature>
<feature type="site" description="Important for serine binding" evidence="8">
    <location>
        <position position="388"/>
    </location>
</feature>
<evidence type="ECO:0000256" key="9">
    <source>
        <dbReference type="PIRSR" id="PIRSR001529-2"/>
    </source>
</evidence>
<evidence type="ECO:0000256" key="8">
    <source>
        <dbReference type="PIRSR" id="PIRSR001529-1"/>
    </source>
</evidence>
<dbReference type="PROSITE" id="PS50862">
    <property type="entry name" value="AA_TRNA_LIGASE_II"/>
    <property type="match status" value="1"/>
</dbReference>
<dbReference type="PIRSF" id="PIRSF001529">
    <property type="entry name" value="Ser-tRNA-synth_IIa"/>
    <property type="match status" value="1"/>
</dbReference>
<dbReference type="Proteomes" id="UP000035642">
    <property type="component" value="Unassembled WGS sequence"/>
</dbReference>
<keyword evidence="4" id="KW-0547">Nucleotide-binding</keyword>
<dbReference type="GO" id="GO:0006434">
    <property type="term" value="P:seryl-tRNA aminoacylation"/>
    <property type="evidence" value="ECO:0007669"/>
    <property type="project" value="InterPro"/>
</dbReference>
<keyword evidence="5 9" id="KW-0067">ATP-binding</keyword>
<evidence type="ECO:0000256" key="5">
    <source>
        <dbReference type="ARBA" id="ARBA00022840"/>
    </source>
</evidence>
<evidence type="ECO:0000313" key="11">
    <source>
        <dbReference type="Proteomes" id="UP000035642"/>
    </source>
</evidence>
<dbReference type="Gene3D" id="3.30.930.10">
    <property type="entry name" value="Bira Bifunctional Protein, Domain 2"/>
    <property type="match status" value="1"/>
</dbReference>
<protein>
    <recommendedName>
        <fullName evidence="2">serine--tRNA ligase</fullName>
        <ecNumber evidence="2">6.1.1.11</ecNumber>
    </recommendedName>
    <alternativeName>
        <fullName evidence="7">Seryl-tRNA synthetase</fullName>
    </alternativeName>
</protein>
<dbReference type="PRINTS" id="PR00981">
    <property type="entry name" value="TRNASYNTHSER"/>
</dbReference>
<evidence type="ECO:0000256" key="4">
    <source>
        <dbReference type="ARBA" id="ARBA00022741"/>
    </source>
</evidence>
<dbReference type="WBParaSite" id="ACAC_0001294801-mRNA-1">
    <property type="protein sequence ID" value="ACAC_0001294801-mRNA-1"/>
    <property type="gene ID" value="ACAC_0001294801"/>
</dbReference>
<dbReference type="GO" id="GO:0005524">
    <property type="term" value="F:ATP binding"/>
    <property type="evidence" value="ECO:0007669"/>
    <property type="project" value="UniProtKB-KW"/>
</dbReference>
<feature type="binding site" evidence="9">
    <location>
        <begin position="353"/>
        <end position="356"/>
    </location>
    <ligand>
        <name>ATP</name>
        <dbReference type="ChEBI" id="CHEBI:30616"/>
    </ligand>
</feature>
<reference evidence="12" key="2">
    <citation type="submission" date="2017-02" db="UniProtKB">
        <authorList>
            <consortium name="WormBaseParasite"/>
        </authorList>
    </citation>
    <scope>IDENTIFICATION</scope>
</reference>
<evidence type="ECO:0000256" key="2">
    <source>
        <dbReference type="ARBA" id="ARBA00012840"/>
    </source>
</evidence>
<feature type="domain" description="Aminoacyl-transfer RNA synthetases class-II family profile" evidence="10">
    <location>
        <begin position="176"/>
        <end position="409"/>
    </location>
</feature>
<dbReference type="GO" id="GO:0004828">
    <property type="term" value="F:serine-tRNA ligase activity"/>
    <property type="evidence" value="ECO:0007669"/>
    <property type="project" value="UniProtKB-EC"/>
</dbReference>
<dbReference type="SUPFAM" id="SSF55681">
    <property type="entry name" value="Class II aaRS and biotin synthetases"/>
    <property type="match status" value="1"/>
</dbReference>
<dbReference type="InterPro" id="IPR006195">
    <property type="entry name" value="aa-tRNA-synth_II"/>
</dbReference>
<dbReference type="FunFam" id="3.30.930.10:FF:000078">
    <property type="entry name" value="Seryl-tRNA synthetase"/>
    <property type="match status" value="1"/>
</dbReference>
<evidence type="ECO:0000256" key="1">
    <source>
        <dbReference type="ARBA" id="ARBA00010728"/>
    </source>
</evidence>
<feature type="binding site" evidence="9">
    <location>
        <begin position="267"/>
        <end position="269"/>
    </location>
    <ligand>
        <name>ATP</name>
        <dbReference type="ChEBI" id="CHEBI:30616"/>
    </ligand>
</feature>
<feature type="binding site" evidence="9">
    <location>
        <begin position="282"/>
        <end position="285"/>
    </location>
    <ligand>
        <name>ATP</name>
        <dbReference type="ChEBI" id="CHEBI:30616"/>
    </ligand>
</feature>
<dbReference type="InterPro" id="IPR002317">
    <property type="entry name" value="Ser-tRNA-ligase_type_1"/>
</dbReference>
<evidence type="ECO:0000256" key="7">
    <source>
        <dbReference type="ARBA" id="ARBA00031113"/>
    </source>
</evidence>
<dbReference type="PANTHER" id="PTHR11778">
    <property type="entry name" value="SERYL-TRNA SYNTHETASE"/>
    <property type="match status" value="1"/>
</dbReference>
<keyword evidence="11" id="KW-1185">Reference proteome</keyword>
<feature type="binding site" evidence="8">
    <location>
        <position position="267"/>
    </location>
    <ligand>
        <name>L-serine</name>
        <dbReference type="ChEBI" id="CHEBI:33384"/>
    </ligand>
</feature>
<dbReference type="InterPro" id="IPR002314">
    <property type="entry name" value="aa-tRNA-synt_IIb"/>
</dbReference>
<keyword evidence="3" id="KW-0436">Ligase</keyword>
<keyword evidence="6" id="KW-0030">Aminoacyl-tRNA synthetase</keyword>
<proteinExistence type="inferred from homology"/>
<dbReference type="AlphaFoldDB" id="A0A0K0DMM1"/>
<organism evidence="11 12">
    <name type="scientific">Angiostrongylus cantonensis</name>
    <name type="common">Rat lungworm</name>
    <dbReference type="NCBI Taxonomy" id="6313"/>
    <lineage>
        <taxon>Eukaryota</taxon>
        <taxon>Metazoa</taxon>
        <taxon>Ecdysozoa</taxon>
        <taxon>Nematoda</taxon>
        <taxon>Chromadorea</taxon>
        <taxon>Rhabditida</taxon>
        <taxon>Rhabditina</taxon>
        <taxon>Rhabditomorpha</taxon>
        <taxon>Strongyloidea</taxon>
        <taxon>Metastrongylidae</taxon>
        <taxon>Angiostrongylus</taxon>
    </lineage>
</organism>
<dbReference type="InterPro" id="IPR045864">
    <property type="entry name" value="aa-tRNA-synth_II/BPL/LPL"/>
</dbReference>
<evidence type="ECO:0000313" key="12">
    <source>
        <dbReference type="WBParaSite" id="ACAC_0001294801-mRNA-1"/>
    </source>
</evidence>
<feature type="binding site" evidence="8">
    <location>
        <position position="236"/>
    </location>
    <ligand>
        <name>L-serine</name>
        <dbReference type="ChEBI" id="CHEBI:33384"/>
    </ligand>
</feature>
<evidence type="ECO:0000256" key="6">
    <source>
        <dbReference type="ARBA" id="ARBA00023146"/>
    </source>
</evidence>
<evidence type="ECO:0000259" key="10">
    <source>
        <dbReference type="PROSITE" id="PS50862"/>
    </source>
</evidence>
<dbReference type="EC" id="6.1.1.11" evidence="2"/>
<comment type="similarity">
    <text evidence="1">Belongs to the class-II aminoacyl-tRNA synthetase family. Type-1 seryl-tRNA synthetase subfamily.</text>
</comment>
<evidence type="ECO:0000256" key="3">
    <source>
        <dbReference type="ARBA" id="ARBA00022598"/>
    </source>
</evidence>
<feature type="binding site" evidence="8">
    <location>
        <position position="386"/>
    </location>
    <ligand>
        <name>L-serine</name>
        <dbReference type="ChEBI" id="CHEBI:33384"/>
    </ligand>
</feature>
<sequence length="416" mass="47360">LQRMAQTLIHYEGNQLREAERQFGRKNASFLFSSMYLCTPRRPELNFDFLLDDSNLEAIQRNIAERKGVGDIDTVRAKWTELKKVMDAKEKPDIDEERLKRMWDDFYYEALRIPNMSHPDVPRGDEKNAKVLCTWGIKREGPCVTAEELVHSWRTLFHPTDASGERSYAFVGALANLERALLEYVFDRVCVLDFKPISVPDLVSKEVTEACGLFQSSPKNIQYSLEDEPNVVLSGTGEMGVAAYLQNQIVGEERLPLRFVTMSRCYRPEISNSAHEAKLYRVHEFNKVEMFVICTPNQSDDELNYLVEIQKGTFEALGLHCRQVDMPSEELGAPAARKVDIEVWMPGRAVFGEVSSASNCTDYQARRLNIRCKTKSDAKEFVHTCNGTAVASTRTLIGLLESFQRISVPILPTVTR</sequence>
<name>A0A0K0DMM1_ANGCA</name>
<dbReference type="STRING" id="6313.A0A0K0DMM1"/>
<accession>A0A0K0DMM1</accession>